<organism evidence="1">
    <name type="scientific">marine sediment metagenome</name>
    <dbReference type="NCBI Taxonomy" id="412755"/>
    <lineage>
        <taxon>unclassified sequences</taxon>
        <taxon>metagenomes</taxon>
        <taxon>ecological metagenomes</taxon>
    </lineage>
</organism>
<gene>
    <name evidence="1" type="ORF">S12H4_53474</name>
</gene>
<protein>
    <submittedName>
        <fullName evidence="1">Uncharacterized protein</fullName>
    </submittedName>
</protein>
<reference evidence="1" key="1">
    <citation type="journal article" date="2014" name="Front. Microbiol.">
        <title>High frequency of phylogenetically diverse reductive dehalogenase-homologous genes in deep subseafloor sedimentary metagenomes.</title>
        <authorList>
            <person name="Kawai M."/>
            <person name="Futagami T."/>
            <person name="Toyoda A."/>
            <person name="Takaki Y."/>
            <person name="Nishi S."/>
            <person name="Hori S."/>
            <person name="Arai W."/>
            <person name="Tsubouchi T."/>
            <person name="Morono Y."/>
            <person name="Uchiyama I."/>
            <person name="Ito T."/>
            <person name="Fujiyama A."/>
            <person name="Inagaki F."/>
            <person name="Takami H."/>
        </authorList>
    </citation>
    <scope>NUCLEOTIDE SEQUENCE</scope>
    <source>
        <strain evidence="1">Expedition CK06-06</strain>
    </source>
</reference>
<accession>X1TD31</accession>
<dbReference type="AlphaFoldDB" id="X1TD31"/>
<comment type="caution">
    <text evidence="1">The sequence shown here is derived from an EMBL/GenBank/DDBJ whole genome shotgun (WGS) entry which is preliminary data.</text>
</comment>
<name>X1TD31_9ZZZZ</name>
<evidence type="ECO:0000313" key="1">
    <source>
        <dbReference type="EMBL" id="GAJ03169.1"/>
    </source>
</evidence>
<dbReference type="EMBL" id="BARW01034043">
    <property type="protein sequence ID" value="GAJ03169.1"/>
    <property type="molecule type" value="Genomic_DNA"/>
</dbReference>
<feature type="non-terminal residue" evidence="1">
    <location>
        <position position="1"/>
    </location>
</feature>
<sequence>LSLSFSTTDEFEEMVNVLEFERVQAAILQISGLKKYFKLGASKK</sequence>
<proteinExistence type="predicted"/>